<sequence length="363" mass="40491">MAARTAARNITDIVDFGTMPYEVAVNVLRGIKNPAQLREIEENCPHIADSDAELWKAFIARDIPNWEAKMIYPQNPRSWWKVYRKLMREEELIEAAQEEALRKQLAKDTIKKSEQSTTYVPQVVSFAATVTDSRIHPQAHTRAADSGSRWSKKTKSGGRIVSAILRQTAEAHKTRQPFQPTHAGSSLAAAKRQISHAPAAMIPGAQRVQPRALLPHQEALLEEHHRHRSDICAPTSRVKKSTTISDALAQKRAINEKKLRELTNSKPAPDPKVEFRPKFELTTSRVAQQNHSKTEGGTKARVETVKTSVTPKGKSTEARSMRSPAPIAKSASPQPTPTAQQPAPVKRKRPATTNIFMTKKQKK</sequence>
<dbReference type="GO" id="GO:0070449">
    <property type="term" value="C:elongin complex"/>
    <property type="evidence" value="ECO:0007669"/>
    <property type="project" value="InterPro"/>
</dbReference>
<dbReference type="Pfam" id="PF06881">
    <property type="entry name" value="Elongin_A"/>
    <property type="match status" value="1"/>
</dbReference>
<feature type="compositionally biased region" description="Basic and acidic residues" evidence="1">
    <location>
        <begin position="292"/>
        <end position="304"/>
    </location>
</feature>
<evidence type="ECO:0008006" key="4">
    <source>
        <dbReference type="Google" id="ProtNLM"/>
    </source>
</evidence>
<proteinExistence type="predicted"/>
<dbReference type="GeneID" id="35596003"/>
<dbReference type="GO" id="GO:0006368">
    <property type="term" value="P:transcription elongation by RNA polymerase II"/>
    <property type="evidence" value="ECO:0007669"/>
    <property type="project" value="InterPro"/>
</dbReference>
<dbReference type="InterPro" id="IPR010684">
    <property type="entry name" value="RNA_pol_II_trans_fac_SIII_A"/>
</dbReference>
<evidence type="ECO:0000313" key="3">
    <source>
        <dbReference type="Proteomes" id="UP000225277"/>
    </source>
</evidence>
<dbReference type="OrthoDB" id="21513at2759"/>
<organism evidence="2 3">
    <name type="scientific">Ramularia collo-cygni</name>
    <dbReference type="NCBI Taxonomy" id="112498"/>
    <lineage>
        <taxon>Eukaryota</taxon>
        <taxon>Fungi</taxon>
        <taxon>Dikarya</taxon>
        <taxon>Ascomycota</taxon>
        <taxon>Pezizomycotina</taxon>
        <taxon>Dothideomycetes</taxon>
        <taxon>Dothideomycetidae</taxon>
        <taxon>Mycosphaerellales</taxon>
        <taxon>Mycosphaerellaceae</taxon>
        <taxon>Ramularia</taxon>
    </lineage>
</organism>
<keyword evidence="3" id="KW-1185">Reference proteome</keyword>
<feature type="compositionally biased region" description="Low complexity" evidence="1">
    <location>
        <begin position="330"/>
        <end position="344"/>
    </location>
</feature>
<protein>
    <recommendedName>
        <fullName evidence="4">Elongin-A</fullName>
    </recommendedName>
</protein>
<reference evidence="2 3" key="1">
    <citation type="submission" date="2016-03" db="EMBL/GenBank/DDBJ databases">
        <authorList>
            <person name="Ploux O."/>
        </authorList>
    </citation>
    <scope>NUCLEOTIDE SEQUENCE [LARGE SCALE GENOMIC DNA]</scope>
    <source>
        <strain evidence="2 3">URUG2</strain>
    </source>
</reference>
<feature type="region of interest" description="Disordered" evidence="1">
    <location>
        <begin position="225"/>
        <end position="244"/>
    </location>
</feature>
<dbReference type="InterPro" id="IPR051870">
    <property type="entry name" value="Elongin-A_domain"/>
</dbReference>
<feature type="region of interest" description="Disordered" evidence="1">
    <location>
        <begin position="255"/>
        <end position="363"/>
    </location>
</feature>
<evidence type="ECO:0000313" key="2">
    <source>
        <dbReference type="EMBL" id="CZT14664.1"/>
    </source>
</evidence>
<feature type="compositionally biased region" description="Basic and acidic residues" evidence="1">
    <location>
        <begin position="255"/>
        <end position="279"/>
    </location>
</feature>
<dbReference type="Proteomes" id="UP000225277">
    <property type="component" value="Unassembled WGS sequence"/>
</dbReference>
<gene>
    <name evidence="2" type="ORF">RCC_00638</name>
</gene>
<dbReference type="EMBL" id="FJUY01000001">
    <property type="protein sequence ID" value="CZT14664.1"/>
    <property type="molecule type" value="Genomic_DNA"/>
</dbReference>
<dbReference type="Gene3D" id="6.10.250.3180">
    <property type="match status" value="1"/>
</dbReference>
<feature type="region of interest" description="Disordered" evidence="1">
    <location>
        <begin position="170"/>
        <end position="192"/>
    </location>
</feature>
<accession>A0A2D3UX33</accession>
<dbReference type="RefSeq" id="XP_023621561.1">
    <property type="nucleotide sequence ID" value="XM_023765793.1"/>
</dbReference>
<dbReference type="STRING" id="112498.A0A2D3UX33"/>
<name>A0A2D3UX33_9PEZI</name>
<dbReference type="PANTHER" id="PTHR15141:SF76">
    <property type="entry name" value="TRANSCRIPTION ELONGATION FACTOR B POLYPEPTIDE 3"/>
    <property type="match status" value="1"/>
</dbReference>
<feature type="compositionally biased region" description="Polar residues" evidence="1">
    <location>
        <begin position="281"/>
        <end position="291"/>
    </location>
</feature>
<dbReference type="AlphaFoldDB" id="A0A2D3UX33"/>
<feature type="region of interest" description="Disordered" evidence="1">
    <location>
        <begin position="137"/>
        <end position="157"/>
    </location>
</feature>
<dbReference type="PANTHER" id="PTHR15141">
    <property type="entry name" value="TRANSCRIPTION ELONGATION FACTOR B POLYPEPTIDE 3"/>
    <property type="match status" value="1"/>
</dbReference>
<evidence type="ECO:0000256" key="1">
    <source>
        <dbReference type="SAM" id="MobiDB-lite"/>
    </source>
</evidence>